<sequence>MAESKSGKTSSPSPFATFPRHLGTPCSTALLFHLSAANLLHLIPFKLRKVAKLEDFLDSALLSQVSYQLSFTKKVLEAVPMSHKKEVRDFEWPIDELKMLVDSDKEVVNVKDDSNLIEEFGNDGDGEACTPVSAFQANQNAAFQRVRISKHWTLLISISSSLLEMQGSR</sequence>
<dbReference type="AlphaFoldDB" id="A0A540MX29"/>
<accession>A0A540MX29</accession>
<reference evidence="1 2" key="1">
    <citation type="journal article" date="2019" name="G3 (Bethesda)">
        <title>Sequencing of a Wild Apple (Malus baccata) Genome Unravels the Differences Between Cultivated and Wild Apple Species Regarding Disease Resistance and Cold Tolerance.</title>
        <authorList>
            <person name="Chen X."/>
        </authorList>
    </citation>
    <scope>NUCLEOTIDE SEQUENCE [LARGE SCALE GENOMIC DNA]</scope>
    <source>
        <strain evidence="2">cv. Shandingzi</strain>
        <tissue evidence="1">Leaves</tissue>
    </source>
</reference>
<dbReference type="EMBL" id="VIEB01000167">
    <property type="protein sequence ID" value="TQE02823.1"/>
    <property type="molecule type" value="Genomic_DNA"/>
</dbReference>
<protein>
    <submittedName>
        <fullName evidence="1">Uncharacterized protein</fullName>
    </submittedName>
</protein>
<dbReference type="Proteomes" id="UP000315295">
    <property type="component" value="Unassembled WGS sequence"/>
</dbReference>
<evidence type="ECO:0000313" key="1">
    <source>
        <dbReference type="EMBL" id="TQE02823.1"/>
    </source>
</evidence>
<organism evidence="1 2">
    <name type="scientific">Malus baccata</name>
    <name type="common">Siberian crab apple</name>
    <name type="synonym">Pyrus baccata</name>
    <dbReference type="NCBI Taxonomy" id="106549"/>
    <lineage>
        <taxon>Eukaryota</taxon>
        <taxon>Viridiplantae</taxon>
        <taxon>Streptophyta</taxon>
        <taxon>Embryophyta</taxon>
        <taxon>Tracheophyta</taxon>
        <taxon>Spermatophyta</taxon>
        <taxon>Magnoliopsida</taxon>
        <taxon>eudicotyledons</taxon>
        <taxon>Gunneridae</taxon>
        <taxon>Pentapetalae</taxon>
        <taxon>rosids</taxon>
        <taxon>fabids</taxon>
        <taxon>Rosales</taxon>
        <taxon>Rosaceae</taxon>
        <taxon>Amygdaloideae</taxon>
        <taxon>Maleae</taxon>
        <taxon>Malus</taxon>
    </lineage>
</organism>
<name>A0A540MX29_MALBA</name>
<keyword evidence="2" id="KW-1185">Reference proteome</keyword>
<gene>
    <name evidence="1" type="ORF">C1H46_011552</name>
</gene>
<comment type="caution">
    <text evidence="1">The sequence shown here is derived from an EMBL/GenBank/DDBJ whole genome shotgun (WGS) entry which is preliminary data.</text>
</comment>
<proteinExistence type="predicted"/>
<evidence type="ECO:0000313" key="2">
    <source>
        <dbReference type="Proteomes" id="UP000315295"/>
    </source>
</evidence>